<accession>A0ABN2G4L8</accession>
<keyword evidence="4" id="KW-1185">Reference proteome</keyword>
<sequence>MIRTAIKLSLFLLVSVLATVLVINTLAQPLSGPSGEYHAVFSDAQGLVPGSDVLIAGVRVGRVDSVSLQNTQAVVTFAVTDDQQLPANANAIIRYADLAGGRYLAVTPGSGHSAGVLNPGDTIPISRTRPALDLTALLNGFKPLFDAINPQQVNQLASEIVTVLQGQSGTIADLLNKLVAVTANLASRDQVIGAVLTNLDAVLDTMTRNQQNFRALLTGLGSLAAAAAGDRQQIAAAIDGTAALAGSLSGLVTQLRPPATTDLTQLNRAAGMVVANRTALDKALKGAPTLVGTVGRALDYGTWVNVYICNLSISVGDNASIPVSVTGARSQVCR</sequence>
<evidence type="ECO:0000259" key="2">
    <source>
        <dbReference type="Pfam" id="PF11887"/>
    </source>
</evidence>
<dbReference type="RefSeq" id="WP_344308141.1">
    <property type="nucleotide sequence ID" value="NZ_BAAANY010000005.1"/>
</dbReference>
<dbReference type="PANTHER" id="PTHR33371">
    <property type="entry name" value="INTERMEMBRANE PHOSPHOLIPID TRANSPORT SYSTEM BINDING PROTEIN MLAD-RELATED"/>
    <property type="match status" value="1"/>
</dbReference>
<feature type="domain" description="Mammalian cell entry C-terminal" evidence="2">
    <location>
        <begin position="115"/>
        <end position="267"/>
    </location>
</feature>
<dbReference type="InterPro" id="IPR052336">
    <property type="entry name" value="MlaD_Phospholipid_Transporter"/>
</dbReference>
<evidence type="ECO:0000259" key="1">
    <source>
        <dbReference type="Pfam" id="PF02470"/>
    </source>
</evidence>
<dbReference type="InterPro" id="IPR003399">
    <property type="entry name" value="Mce/MlaD"/>
</dbReference>
<name>A0ABN2G4L8_9ACTN</name>
<feature type="domain" description="Mce/MlaD" evidence="1">
    <location>
        <begin position="36"/>
        <end position="109"/>
    </location>
</feature>
<evidence type="ECO:0000313" key="3">
    <source>
        <dbReference type="EMBL" id="GAA1665312.1"/>
    </source>
</evidence>
<gene>
    <name evidence="3" type="ORF">GCM10009765_13590</name>
</gene>
<protein>
    <submittedName>
        <fullName evidence="3">MCE family protein</fullName>
    </submittedName>
</protein>
<dbReference type="InterPro" id="IPR005693">
    <property type="entry name" value="Mce"/>
</dbReference>
<dbReference type="Proteomes" id="UP001500618">
    <property type="component" value="Unassembled WGS sequence"/>
</dbReference>
<dbReference type="InterPro" id="IPR024516">
    <property type="entry name" value="Mce_C"/>
</dbReference>
<dbReference type="EMBL" id="BAAANY010000005">
    <property type="protein sequence ID" value="GAA1665312.1"/>
    <property type="molecule type" value="Genomic_DNA"/>
</dbReference>
<proteinExistence type="predicted"/>
<organism evidence="3 4">
    <name type="scientific">Fodinicola feengrottensis</name>
    <dbReference type="NCBI Taxonomy" id="435914"/>
    <lineage>
        <taxon>Bacteria</taxon>
        <taxon>Bacillati</taxon>
        <taxon>Actinomycetota</taxon>
        <taxon>Actinomycetes</taxon>
        <taxon>Mycobacteriales</taxon>
        <taxon>Fodinicola</taxon>
    </lineage>
</organism>
<evidence type="ECO:0000313" key="4">
    <source>
        <dbReference type="Proteomes" id="UP001500618"/>
    </source>
</evidence>
<dbReference type="Pfam" id="PF11887">
    <property type="entry name" value="Mce4_CUP1"/>
    <property type="match status" value="1"/>
</dbReference>
<reference evidence="3 4" key="1">
    <citation type="journal article" date="2019" name="Int. J. Syst. Evol. Microbiol.">
        <title>The Global Catalogue of Microorganisms (GCM) 10K type strain sequencing project: providing services to taxonomists for standard genome sequencing and annotation.</title>
        <authorList>
            <consortium name="The Broad Institute Genomics Platform"/>
            <consortium name="The Broad Institute Genome Sequencing Center for Infectious Disease"/>
            <person name="Wu L."/>
            <person name="Ma J."/>
        </authorList>
    </citation>
    <scope>NUCLEOTIDE SEQUENCE [LARGE SCALE GENOMIC DNA]</scope>
    <source>
        <strain evidence="3 4">JCM 14718</strain>
    </source>
</reference>
<dbReference type="NCBIfam" id="TIGR00996">
    <property type="entry name" value="Mtu_fam_mce"/>
    <property type="match status" value="1"/>
</dbReference>
<comment type="caution">
    <text evidence="3">The sequence shown here is derived from an EMBL/GenBank/DDBJ whole genome shotgun (WGS) entry which is preliminary data.</text>
</comment>
<dbReference type="PANTHER" id="PTHR33371:SF17">
    <property type="entry name" value="MCE-FAMILY PROTEIN MCE1B"/>
    <property type="match status" value="1"/>
</dbReference>
<dbReference type="Pfam" id="PF02470">
    <property type="entry name" value="MlaD"/>
    <property type="match status" value="1"/>
</dbReference>